<dbReference type="RefSeq" id="WP_089066109.1">
    <property type="nucleotide sequence ID" value="NZ_CP022316.1"/>
</dbReference>
<dbReference type="InterPro" id="IPR007627">
    <property type="entry name" value="RNA_pol_sigma70_r2"/>
</dbReference>
<dbReference type="InterPro" id="IPR013325">
    <property type="entry name" value="RNA_pol_sigma_r2"/>
</dbReference>
<dbReference type="Gene3D" id="1.10.10.10">
    <property type="entry name" value="Winged helix-like DNA-binding domain superfamily/Winged helix DNA-binding domain"/>
    <property type="match status" value="1"/>
</dbReference>
<dbReference type="GO" id="GO:0016987">
    <property type="term" value="F:sigma factor activity"/>
    <property type="evidence" value="ECO:0007669"/>
    <property type="project" value="UniProtKB-KW"/>
</dbReference>
<dbReference type="GO" id="GO:0003677">
    <property type="term" value="F:DNA binding"/>
    <property type="evidence" value="ECO:0007669"/>
    <property type="project" value="UniProtKB-KW"/>
</dbReference>
<evidence type="ECO:0000313" key="8">
    <source>
        <dbReference type="EMBL" id="ASK66873.1"/>
    </source>
</evidence>
<sequence length="218" mass="24047">MTVDDPQLTGPPGAAPVASDHLGSSATGRPSLTRRTAAAFTAHRSGEVGAMDELVEMATPLLWHIARAQGLERETARDAVQTAWLRVVEKADHIEDPLAVLGWLVTTTRREAWRLGRQSQRTAAEQLHPEDPVPDPAPEPADHVALDEERSILWRHVTHLSARCRELLRVIAFSDRPDYASLSETLQMPVGSIGPTRGRCLARLRASLHDDPSWGEFR</sequence>
<evidence type="ECO:0000313" key="9">
    <source>
        <dbReference type="Proteomes" id="UP000198398"/>
    </source>
</evidence>
<dbReference type="OrthoDB" id="265863at2"/>
<dbReference type="InterPro" id="IPR014284">
    <property type="entry name" value="RNA_pol_sigma-70_dom"/>
</dbReference>
<keyword evidence="2" id="KW-0805">Transcription regulation</keyword>
<dbReference type="InterPro" id="IPR039425">
    <property type="entry name" value="RNA_pol_sigma-70-like"/>
</dbReference>
<feature type="domain" description="RNA polymerase sigma-70 region 2" evidence="7">
    <location>
        <begin position="54"/>
        <end position="121"/>
    </location>
</feature>
<gene>
    <name evidence="8" type="ORF">CFK39_14845</name>
</gene>
<keyword evidence="5" id="KW-0804">Transcription</keyword>
<evidence type="ECO:0000256" key="1">
    <source>
        <dbReference type="ARBA" id="ARBA00010641"/>
    </source>
</evidence>
<dbReference type="InterPro" id="IPR013324">
    <property type="entry name" value="RNA_pol_sigma_r3/r4-like"/>
</dbReference>
<evidence type="ECO:0000256" key="3">
    <source>
        <dbReference type="ARBA" id="ARBA00023082"/>
    </source>
</evidence>
<dbReference type="SUPFAM" id="SSF88946">
    <property type="entry name" value="Sigma2 domain of RNA polymerase sigma factors"/>
    <property type="match status" value="1"/>
</dbReference>
<organism evidence="8 9">
    <name type="scientific">Brachybacterium avium</name>
    <dbReference type="NCBI Taxonomy" id="2017485"/>
    <lineage>
        <taxon>Bacteria</taxon>
        <taxon>Bacillati</taxon>
        <taxon>Actinomycetota</taxon>
        <taxon>Actinomycetes</taxon>
        <taxon>Micrococcales</taxon>
        <taxon>Dermabacteraceae</taxon>
        <taxon>Brachybacterium</taxon>
    </lineage>
</organism>
<evidence type="ECO:0000256" key="4">
    <source>
        <dbReference type="ARBA" id="ARBA00023125"/>
    </source>
</evidence>
<keyword evidence="3" id="KW-0731">Sigma factor</keyword>
<name>A0A220UGL8_9MICO</name>
<feature type="region of interest" description="Disordered" evidence="6">
    <location>
        <begin position="117"/>
        <end position="142"/>
    </location>
</feature>
<evidence type="ECO:0000256" key="5">
    <source>
        <dbReference type="ARBA" id="ARBA00023163"/>
    </source>
</evidence>
<dbReference type="PANTHER" id="PTHR43133">
    <property type="entry name" value="RNA POLYMERASE ECF-TYPE SIGMA FACTO"/>
    <property type="match status" value="1"/>
</dbReference>
<dbReference type="SUPFAM" id="SSF88659">
    <property type="entry name" value="Sigma3 and sigma4 domains of RNA polymerase sigma factors"/>
    <property type="match status" value="1"/>
</dbReference>
<dbReference type="Gene3D" id="1.10.1740.10">
    <property type="match status" value="1"/>
</dbReference>
<evidence type="ECO:0000259" key="7">
    <source>
        <dbReference type="Pfam" id="PF04542"/>
    </source>
</evidence>
<proteinExistence type="inferred from homology"/>
<dbReference type="AlphaFoldDB" id="A0A220UGL8"/>
<dbReference type="PANTHER" id="PTHR43133:SF8">
    <property type="entry name" value="RNA POLYMERASE SIGMA FACTOR HI_1459-RELATED"/>
    <property type="match status" value="1"/>
</dbReference>
<feature type="region of interest" description="Disordered" evidence="6">
    <location>
        <begin position="1"/>
        <end position="29"/>
    </location>
</feature>
<dbReference type="EMBL" id="CP022316">
    <property type="protein sequence ID" value="ASK66873.1"/>
    <property type="molecule type" value="Genomic_DNA"/>
</dbReference>
<comment type="similarity">
    <text evidence="1">Belongs to the sigma-70 factor family. ECF subfamily.</text>
</comment>
<dbReference type="Pfam" id="PF04542">
    <property type="entry name" value="Sigma70_r2"/>
    <property type="match status" value="1"/>
</dbReference>
<accession>A0A220UGL8</accession>
<keyword evidence="4" id="KW-0238">DNA-binding</keyword>
<reference evidence="9" key="1">
    <citation type="submission" date="2017-07" db="EMBL/GenBank/DDBJ databases">
        <title>Brachybacterium sp. VR2415.</title>
        <authorList>
            <person name="Tak E.J."/>
            <person name="Bae J.-W."/>
        </authorList>
    </citation>
    <scope>NUCLEOTIDE SEQUENCE [LARGE SCALE GENOMIC DNA]</scope>
    <source>
        <strain evidence="9">VR2415</strain>
    </source>
</reference>
<protein>
    <submittedName>
        <fullName evidence="8">RNA polymerase subunit sigma</fullName>
    </submittedName>
</protein>
<keyword evidence="9" id="KW-1185">Reference proteome</keyword>
<evidence type="ECO:0000256" key="6">
    <source>
        <dbReference type="SAM" id="MobiDB-lite"/>
    </source>
</evidence>
<dbReference type="NCBIfam" id="TIGR02937">
    <property type="entry name" value="sigma70-ECF"/>
    <property type="match status" value="1"/>
</dbReference>
<dbReference type="InterPro" id="IPR036388">
    <property type="entry name" value="WH-like_DNA-bd_sf"/>
</dbReference>
<dbReference type="GO" id="GO:0006352">
    <property type="term" value="P:DNA-templated transcription initiation"/>
    <property type="evidence" value="ECO:0007669"/>
    <property type="project" value="InterPro"/>
</dbReference>
<dbReference type="Proteomes" id="UP000198398">
    <property type="component" value="Chromosome"/>
</dbReference>
<evidence type="ECO:0000256" key="2">
    <source>
        <dbReference type="ARBA" id="ARBA00023015"/>
    </source>
</evidence>
<dbReference type="KEGG" id="brv:CFK39_14845"/>